<dbReference type="EMBL" id="BAAABU010000016">
    <property type="protein sequence ID" value="GAA0248823.1"/>
    <property type="molecule type" value="Genomic_DNA"/>
</dbReference>
<evidence type="ECO:0000313" key="3">
    <source>
        <dbReference type="EMBL" id="GAA0248823.1"/>
    </source>
</evidence>
<sequence>MPLRDPDALRDEAIGLLSSYPLTGRRDLVEQAVALFREVVAGRRRAGDLNNLVAALGMLSEHDGDPEVLREAVRAGREAVASAGGDRARARYLDNLGGVLRGLFARTGEPHLLDEAVRAGRDAVALTPTGDRQRVAFLSNLGASLQARYDRTAQLDVLREAARVGREAVAACPPDDQHRAVYLHNLCGTLEHLHHRGRDLDVLREAVRVAREAVAAAHPDHPGRAAMLGSMAGVLALWSERVGDAGALREAVRVTRSAVAATPPGRPDRAMHLNNLGSMLLATFRLRGDVDALREAVRAGREAVAASPPDDPDRSLFLDNLGAALRELSSPEAVDEARRCHRAAAESTTGKTTVRIRAHRRLASLADTPGEALRAVEAAIDLVEALTSDGRARADRQHDLGRLGRLADEAAAAALAAGRPERAVELLERTRGILAADAVGMRGADYDRLRDRRPDLADRLDELRARLDDLDRAPSDRNPRLADERRATHLARQRLVEQIRALPGFAGFFRAPRVEHLAAHARDRPVVFVTAGRALVLAEGRPVGVVPLPGLTPAAAGEQTDRLLTACRAAGVREVAPAAGRSAQHEVRDVLSWLGDAVVDPVLTHLGHTATPQGTWPTVCWCPVGAMAFLPLHAAGSALDRVVSSYTTTVRALSHTNHRRTGTGTLVVPVPEEALPGIGREAEAIRRLVPDARLLRTPTRDAVLEALPGHHIAHFACHGHADRADPSRSRLVLADHATNPLTVTEVAALRLSADLAYLSACDTSVTAPELADESVHITGAFHLAGYRHVVGTLWPIDDTTAAELATEFYTRLTDGGTAPPEPARSASALHEATRTLRARHPGTPTAWAAYTHTGP</sequence>
<name>A0ABN0UFI0_9PSEU</name>
<evidence type="ECO:0000259" key="2">
    <source>
        <dbReference type="Pfam" id="PF12770"/>
    </source>
</evidence>
<protein>
    <recommendedName>
        <fullName evidence="2">CHAT domain-containing protein</fullName>
    </recommendedName>
</protein>
<organism evidence="3 4">
    <name type="scientific">Saccharothrix mutabilis subsp. mutabilis</name>
    <dbReference type="NCBI Taxonomy" id="66855"/>
    <lineage>
        <taxon>Bacteria</taxon>
        <taxon>Bacillati</taxon>
        <taxon>Actinomycetota</taxon>
        <taxon>Actinomycetes</taxon>
        <taxon>Pseudonocardiales</taxon>
        <taxon>Pseudonocardiaceae</taxon>
        <taxon>Saccharothrix</taxon>
    </lineage>
</organism>
<gene>
    <name evidence="3" type="ORF">GCM10010492_55950</name>
</gene>
<evidence type="ECO:0000313" key="4">
    <source>
        <dbReference type="Proteomes" id="UP001500416"/>
    </source>
</evidence>
<dbReference type="Pfam" id="PF13374">
    <property type="entry name" value="TPR_10"/>
    <property type="match status" value="1"/>
</dbReference>
<dbReference type="Gene3D" id="1.25.40.10">
    <property type="entry name" value="Tetratricopeptide repeat domain"/>
    <property type="match status" value="2"/>
</dbReference>
<dbReference type="Pfam" id="PF12770">
    <property type="entry name" value="CHAT"/>
    <property type="match status" value="1"/>
</dbReference>
<comment type="caution">
    <text evidence="3">The sequence shown here is derived from an EMBL/GenBank/DDBJ whole genome shotgun (WGS) entry which is preliminary data.</text>
</comment>
<dbReference type="InterPro" id="IPR011990">
    <property type="entry name" value="TPR-like_helical_dom_sf"/>
</dbReference>
<dbReference type="InterPro" id="IPR024983">
    <property type="entry name" value="CHAT_dom"/>
</dbReference>
<keyword evidence="1" id="KW-0175">Coiled coil</keyword>
<feature type="coiled-coil region" evidence="1">
    <location>
        <begin position="446"/>
        <end position="473"/>
    </location>
</feature>
<reference evidence="3 4" key="1">
    <citation type="journal article" date="2019" name="Int. J. Syst. Evol. Microbiol.">
        <title>The Global Catalogue of Microorganisms (GCM) 10K type strain sequencing project: providing services to taxonomists for standard genome sequencing and annotation.</title>
        <authorList>
            <consortium name="The Broad Institute Genomics Platform"/>
            <consortium name="The Broad Institute Genome Sequencing Center for Infectious Disease"/>
            <person name="Wu L."/>
            <person name="Ma J."/>
        </authorList>
    </citation>
    <scope>NUCLEOTIDE SEQUENCE [LARGE SCALE GENOMIC DNA]</scope>
    <source>
        <strain evidence="3 4">JCM 3380</strain>
    </source>
</reference>
<evidence type="ECO:0000256" key="1">
    <source>
        <dbReference type="SAM" id="Coils"/>
    </source>
</evidence>
<dbReference type="Proteomes" id="UP001500416">
    <property type="component" value="Unassembled WGS sequence"/>
</dbReference>
<proteinExistence type="predicted"/>
<keyword evidence="4" id="KW-1185">Reference proteome</keyword>
<dbReference type="RefSeq" id="WP_343936909.1">
    <property type="nucleotide sequence ID" value="NZ_BAAABU010000016.1"/>
</dbReference>
<feature type="domain" description="CHAT" evidence="2">
    <location>
        <begin position="589"/>
        <end position="854"/>
    </location>
</feature>
<accession>A0ABN0UFI0</accession>